<dbReference type="AlphaFoldDB" id="A0A5R9DWE7"/>
<organism evidence="1 2">
    <name type="scientific">Streptomyces marianii</name>
    <dbReference type="NCBI Taxonomy" id="1817406"/>
    <lineage>
        <taxon>Bacteria</taxon>
        <taxon>Bacillati</taxon>
        <taxon>Actinomycetota</taxon>
        <taxon>Actinomycetes</taxon>
        <taxon>Kitasatosporales</taxon>
        <taxon>Streptomycetaceae</taxon>
        <taxon>Streptomyces</taxon>
    </lineage>
</organism>
<name>A0A5R9DWE7_9ACTN</name>
<reference evidence="1 2" key="1">
    <citation type="submission" date="2019-05" db="EMBL/GenBank/DDBJ databases">
        <title>Streptomyces marianii sp. nov., a novel marine actinomycete from southern coast of India.</title>
        <authorList>
            <person name="Iniyan A.M."/>
            <person name="Wink J."/>
            <person name="Ramprasad E."/>
            <person name="Ramana C.V."/>
            <person name="Bunk B."/>
            <person name="Sproer C."/>
            <person name="Joseph F.-J.R.S."/>
            <person name="Vincent S.G.P."/>
        </authorList>
    </citation>
    <scope>NUCLEOTIDE SEQUENCE [LARGE SCALE GENOMIC DNA]</scope>
    <source>
        <strain evidence="1 2">ICN19</strain>
    </source>
</reference>
<dbReference type="RefSeq" id="WP_138058213.1">
    <property type="nucleotide sequence ID" value="NZ_VAWE01000002.1"/>
</dbReference>
<evidence type="ECO:0000313" key="1">
    <source>
        <dbReference type="EMBL" id="TLQ39403.1"/>
    </source>
</evidence>
<sequence>MRYLVDRSGDIPSYLGAPPPELFTAELLRYRSDGVSLELTSAGSDALDSYLEHKSALDALSYTLTRNPLREELHRADEPIRILRENATGREIVPGATLTGPSGHPVTYLGPTMSSDDRGATWRPTFTARVSYPDHGTWLYPPAVLGAAYDTEPVAPDAQELR</sequence>
<protein>
    <submittedName>
        <fullName evidence="1">Uncharacterized protein</fullName>
    </submittedName>
</protein>
<keyword evidence="2" id="KW-1185">Reference proteome</keyword>
<dbReference type="Proteomes" id="UP000305921">
    <property type="component" value="Unassembled WGS sequence"/>
</dbReference>
<accession>A0A5R9DWE7</accession>
<comment type="caution">
    <text evidence="1">The sequence shown here is derived from an EMBL/GenBank/DDBJ whole genome shotgun (WGS) entry which is preliminary data.</text>
</comment>
<evidence type="ECO:0000313" key="2">
    <source>
        <dbReference type="Proteomes" id="UP000305921"/>
    </source>
</evidence>
<gene>
    <name evidence="1" type="ORF">FEF34_39170</name>
</gene>
<dbReference type="OrthoDB" id="4126628at2"/>
<proteinExistence type="predicted"/>
<dbReference type="EMBL" id="VAWE01000002">
    <property type="protein sequence ID" value="TLQ39403.1"/>
    <property type="molecule type" value="Genomic_DNA"/>
</dbReference>